<gene>
    <name evidence="2" type="ORF">GALL_136050</name>
</gene>
<evidence type="ECO:0000256" key="1">
    <source>
        <dbReference type="SAM" id="Phobius"/>
    </source>
</evidence>
<accession>A0A1J5SJV4</accession>
<sequence length="290" mass="33781">MDISYPILAGMALSLLLAQANQRLASPVIAIVNRWIRWLVFAFGLAYIADVFHWVNRPLWALILMGFLVWFLLETVYNWLAVSAMSLSTMPLFPAYRSNPAGDEWPMQKRVLSVRDWLRRSGYRPAQALRAEMAPGVYLRLSVYQDEPGTTRVQVMFMPQSSGASAMSCMIVSPTSDGRRIVTDNLHIPYGGFYPENWRVERLPWRRSIERLMARHRRRVEHESLVAFEVDPLVDIDVTQRELDRLNTELGFLVPHGEREQHGKITQEGRYRLWKEIWLLEYLGRSSRYL</sequence>
<comment type="caution">
    <text evidence="2">The sequence shown here is derived from an EMBL/GenBank/DDBJ whole genome shotgun (WGS) entry which is preliminary data.</text>
</comment>
<keyword evidence="1" id="KW-0472">Membrane</keyword>
<keyword evidence="1" id="KW-0812">Transmembrane</keyword>
<evidence type="ECO:0000313" key="2">
    <source>
        <dbReference type="EMBL" id="OIR04405.1"/>
    </source>
</evidence>
<dbReference type="AlphaFoldDB" id="A0A1J5SJV4"/>
<dbReference type="EMBL" id="MLJW01000058">
    <property type="protein sequence ID" value="OIR04405.1"/>
    <property type="molecule type" value="Genomic_DNA"/>
</dbReference>
<feature type="transmembrane region" description="Helical" evidence="1">
    <location>
        <begin position="59"/>
        <end position="80"/>
    </location>
</feature>
<reference evidence="2" key="1">
    <citation type="submission" date="2016-10" db="EMBL/GenBank/DDBJ databases">
        <title>Sequence of Gallionella enrichment culture.</title>
        <authorList>
            <person name="Poehlein A."/>
            <person name="Muehling M."/>
            <person name="Daniel R."/>
        </authorList>
    </citation>
    <scope>NUCLEOTIDE SEQUENCE</scope>
</reference>
<feature type="transmembrane region" description="Helical" evidence="1">
    <location>
        <begin position="35"/>
        <end position="52"/>
    </location>
</feature>
<protein>
    <submittedName>
        <fullName evidence="2">Uncharacterized protein</fullName>
    </submittedName>
</protein>
<name>A0A1J5SJV4_9ZZZZ</name>
<keyword evidence="1" id="KW-1133">Transmembrane helix</keyword>
<proteinExistence type="predicted"/>
<organism evidence="2">
    <name type="scientific">mine drainage metagenome</name>
    <dbReference type="NCBI Taxonomy" id="410659"/>
    <lineage>
        <taxon>unclassified sequences</taxon>
        <taxon>metagenomes</taxon>
        <taxon>ecological metagenomes</taxon>
    </lineage>
</organism>